<evidence type="ECO:0000259" key="5">
    <source>
        <dbReference type="Pfam" id="PF00496"/>
    </source>
</evidence>
<dbReference type="Gene3D" id="3.10.105.10">
    <property type="entry name" value="Dipeptide-binding Protein, Domain 3"/>
    <property type="match status" value="1"/>
</dbReference>
<evidence type="ECO:0000256" key="1">
    <source>
        <dbReference type="ARBA" id="ARBA00004418"/>
    </source>
</evidence>
<sequence length="532" mass="57094">MNLRALRTLATAGALVALTVGMLPAKAATPADVLVVAQSIDDAVSFDPAEGYELTPFHTFNNVYQRLVQTNPTDGSKLEGGLAESWEQAADGKSITFKLKDGAKFASGNPVRPEDVVYSFVRATKLGKTPVFILQELGWKPENIESLVSKVDDSHVKVGWAADIGSNFALAILTAPIASVVDEKEVASHATGDDFGNAWLKTNSAGSGQFSIKAYQPHEALVLAANPTSPAGAPKVKSVIFKNVADASARRLLIEQGDADIARDLGADQIASLAGKPGIVVEATPSAQQDYVIINSANKDVPALGNPAFWEASRYLVDYDGIANKLLKGQYIVHQTFLPEGFPGAISENPFTLDPAKAKAILEKAGLKDVKFKLTVSNQPPFTDIAQSLQASFAQGGVTLEIEPVVASELYGKLRARNYEAAALYWFPDYFDANSNAAAFAYGRGDEGPHTVAWRAGWNIPEISDQTHAAVVEQDPAKRAALYGEIQREVQKSSPLVFILQAKDQIVLRDNVKGYVQGINADQVFFGQVEKH</sequence>
<dbReference type="InterPro" id="IPR023765">
    <property type="entry name" value="SBP_5_CS"/>
</dbReference>
<evidence type="ECO:0000256" key="4">
    <source>
        <dbReference type="SAM" id="SignalP"/>
    </source>
</evidence>
<evidence type="ECO:0000256" key="3">
    <source>
        <dbReference type="ARBA" id="ARBA00022729"/>
    </source>
</evidence>
<dbReference type="Proteomes" id="UP001241603">
    <property type="component" value="Unassembled WGS sequence"/>
</dbReference>
<dbReference type="CDD" id="cd08512">
    <property type="entry name" value="PBP2_NikA_DppA_OppA_like_7"/>
    <property type="match status" value="1"/>
</dbReference>
<accession>A0ABU0H8J5</accession>
<dbReference type="PIRSF" id="PIRSF002741">
    <property type="entry name" value="MppA"/>
    <property type="match status" value="1"/>
</dbReference>
<dbReference type="Gene3D" id="3.40.190.10">
    <property type="entry name" value="Periplasmic binding protein-like II"/>
    <property type="match status" value="1"/>
</dbReference>
<dbReference type="InterPro" id="IPR000914">
    <property type="entry name" value="SBP_5_dom"/>
</dbReference>
<name>A0ABU0H8J5_9HYPH</name>
<gene>
    <name evidence="6" type="ORF">QO014_003030</name>
</gene>
<dbReference type="PANTHER" id="PTHR30290:SF34">
    <property type="entry name" value="ABC TRANSPORTER, PERIPLASMIC OLIGO-PEPTIDE BINDING PROTEIN, PUTATIVE-RELATED"/>
    <property type="match status" value="1"/>
</dbReference>
<dbReference type="Pfam" id="PF00496">
    <property type="entry name" value="SBP_bac_5"/>
    <property type="match status" value="1"/>
</dbReference>
<keyword evidence="3 4" id="KW-0732">Signal</keyword>
<comment type="similarity">
    <text evidence="2">Belongs to the bacterial solute-binding protein 5 family.</text>
</comment>
<dbReference type="Gene3D" id="3.90.76.10">
    <property type="entry name" value="Dipeptide-binding Protein, Domain 1"/>
    <property type="match status" value="1"/>
</dbReference>
<feature type="signal peptide" evidence="4">
    <location>
        <begin position="1"/>
        <end position="27"/>
    </location>
</feature>
<dbReference type="InterPro" id="IPR039424">
    <property type="entry name" value="SBP_5"/>
</dbReference>
<protein>
    <submittedName>
        <fullName evidence="6">Peptide/nickel transport system substrate-binding protein</fullName>
    </submittedName>
</protein>
<evidence type="ECO:0000313" key="6">
    <source>
        <dbReference type="EMBL" id="MDQ0438635.1"/>
    </source>
</evidence>
<keyword evidence="7" id="KW-1185">Reference proteome</keyword>
<dbReference type="RefSeq" id="WP_266349539.1">
    <property type="nucleotide sequence ID" value="NZ_JAPKNG010000004.1"/>
</dbReference>
<feature type="chain" id="PRO_5047257527" evidence="4">
    <location>
        <begin position="28"/>
        <end position="532"/>
    </location>
</feature>
<dbReference type="InterPro" id="IPR030678">
    <property type="entry name" value="Peptide/Ni-bd"/>
</dbReference>
<dbReference type="PANTHER" id="PTHR30290">
    <property type="entry name" value="PERIPLASMIC BINDING COMPONENT OF ABC TRANSPORTER"/>
    <property type="match status" value="1"/>
</dbReference>
<evidence type="ECO:0000256" key="2">
    <source>
        <dbReference type="ARBA" id="ARBA00005695"/>
    </source>
</evidence>
<organism evidence="6 7">
    <name type="scientific">Kaistia dalseonensis</name>
    <dbReference type="NCBI Taxonomy" id="410840"/>
    <lineage>
        <taxon>Bacteria</taxon>
        <taxon>Pseudomonadati</taxon>
        <taxon>Pseudomonadota</taxon>
        <taxon>Alphaproteobacteria</taxon>
        <taxon>Hyphomicrobiales</taxon>
        <taxon>Kaistiaceae</taxon>
        <taxon>Kaistia</taxon>
    </lineage>
</organism>
<feature type="domain" description="Solute-binding protein family 5" evidence="5">
    <location>
        <begin position="77"/>
        <end position="445"/>
    </location>
</feature>
<reference evidence="6 7" key="1">
    <citation type="submission" date="2023-07" db="EMBL/GenBank/DDBJ databases">
        <title>Genomic Encyclopedia of Type Strains, Phase IV (KMG-IV): sequencing the most valuable type-strain genomes for metagenomic binning, comparative biology and taxonomic classification.</title>
        <authorList>
            <person name="Goeker M."/>
        </authorList>
    </citation>
    <scope>NUCLEOTIDE SEQUENCE [LARGE SCALE GENOMIC DNA]</scope>
    <source>
        <strain evidence="6 7">B6-8</strain>
    </source>
</reference>
<dbReference type="PROSITE" id="PS01040">
    <property type="entry name" value="SBP_BACTERIAL_5"/>
    <property type="match status" value="1"/>
</dbReference>
<evidence type="ECO:0000313" key="7">
    <source>
        <dbReference type="Proteomes" id="UP001241603"/>
    </source>
</evidence>
<dbReference type="SUPFAM" id="SSF53850">
    <property type="entry name" value="Periplasmic binding protein-like II"/>
    <property type="match status" value="1"/>
</dbReference>
<comment type="subcellular location">
    <subcellularLocation>
        <location evidence="1">Periplasm</location>
    </subcellularLocation>
</comment>
<proteinExistence type="inferred from homology"/>
<dbReference type="EMBL" id="JAUSVO010000004">
    <property type="protein sequence ID" value="MDQ0438635.1"/>
    <property type="molecule type" value="Genomic_DNA"/>
</dbReference>
<comment type="caution">
    <text evidence="6">The sequence shown here is derived from an EMBL/GenBank/DDBJ whole genome shotgun (WGS) entry which is preliminary data.</text>
</comment>